<name>A0ABV0BBJ7_9SPHN</name>
<evidence type="ECO:0000313" key="1">
    <source>
        <dbReference type="EMBL" id="MEN3748575.1"/>
    </source>
</evidence>
<dbReference type="EMBL" id="JBDIZK010000009">
    <property type="protein sequence ID" value="MEN3748575.1"/>
    <property type="molecule type" value="Genomic_DNA"/>
</dbReference>
<evidence type="ECO:0000313" key="2">
    <source>
        <dbReference type="Proteomes" id="UP001427805"/>
    </source>
</evidence>
<proteinExistence type="predicted"/>
<sequence>MKALDHEPNRWFLLEEGETLYLDAHCSHSFINYSVLIALDGAERAQFQTEGRSYLDRLSYDIHYSAPIVRESKSPWKGRNLTASLGDAVNEAVRCWRDGQGGS</sequence>
<protein>
    <submittedName>
        <fullName evidence="1">Uncharacterized protein</fullName>
    </submittedName>
</protein>
<dbReference type="RefSeq" id="WP_346247600.1">
    <property type="nucleotide sequence ID" value="NZ_JBDIZK010000009.1"/>
</dbReference>
<organism evidence="1 2">
    <name type="scientific">Sphingomonas rustica</name>
    <dbReference type="NCBI Taxonomy" id="3103142"/>
    <lineage>
        <taxon>Bacteria</taxon>
        <taxon>Pseudomonadati</taxon>
        <taxon>Pseudomonadota</taxon>
        <taxon>Alphaproteobacteria</taxon>
        <taxon>Sphingomonadales</taxon>
        <taxon>Sphingomonadaceae</taxon>
        <taxon>Sphingomonas</taxon>
    </lineage>
</organism>
<keyword evidence="2" id="KW-1185">Reference proteome</keyword>
<accession>A0ABV0BBJ7</accession>
<dbReference type="Proteomes" id="UP001427805">
    <property type="component" value="Unassembled WGS sequence"/>
</dbReference>
<gene>
    <name evidence="1" type="ORF">TPR58_15470</name>
</gene>
<comment type="caution">
    <text evidence="1">The sequence shown here is derived from an EMBL/GenBank/DDBJ whole genome shotgun (WGS) entry which is preliminary data.</text>
</comment>
<reference evidence="1 2" key="1">
    <citation type="submission" date="2024-05" db="EMBL/GenBank/DDBJ databases">
        <title>Sphingomonas sp. HF-S3 16S ribosomal RNA gene Genome sequencing and assembly.</title>
        <authorList>
            <person name="Lee H."/>
        </authorList>
    </citation>
    <scope>NUCLEOTIDE SEQUENCE [LARGE SCALE GENOMIC DNA]</scope>
    <source>
        <strain evidence="1 2">HF-S3</strain>
    </source>
</reference>